<evidence type="ECO:0000313" key="2">
    <source>
        <dbReference type="EMBL" id="PFH58281.1"/>
    </source>
</evidence>
<dbReference type="Proteomes" id="UP000037136">
    <property type="component" value="Unassembled WGS sequence"/>
</dbReference>
<protein>
    <submittedName>
        <fullName evidence="2">Uncharacterized protein</fullName>
    </submittedName>
</protein>
<feature type="signal peptide" evidence="1">
    <location>
        <begin position="1"/>
        <end position="20"/>
    </location>
</feature>
<keyword evidence="1" id="KW-0732">Signal</keyword>
<evidence type="ECO:0000256" key="1">
    <source>
        <dbReference type="SAM" id="SignalP"/>
    </source>
</evidence>
<accession>A0A2A9PBA7</accession>
<sequence length="86" mass="9484">MKTSFASALLFAVMVGNCLAMPAPPPKQALTEVCYAKKDKEPCISSHNEETCEPRLRTVFCIKTREDDLVSLIKKAEDKQPGGELN</sequence>
<gene>
    <name evidence="2" type="ORF">XA68_13928</name>
</gene>
<keyword evidence="3" id="KW-1185">Reference proteome</keyword>
<comment type="caution">
    <text evidence="2">The sequence shown here is derived from an EMBL/GenBank/DDBJ whole genome shotgun (WGS) entry which is preliminary data.</text>
</comment>
<name>A0A2A9PBA7_OPHUN</name>
<feature type="chain" id="PRO_5011976034" evidence="1">
    <location>
        <begin position="21"/>
        <end position="86"/>
    </location>
</feature>
<proteinExistence type="predicted"/>
<dbReference type="AlphaFoldDB" id="A0A2A9PBA7"/>
<reference evidence="2 3" key="1">
    <citation type="journal article" date="2015" name="BMC Genomics">
        <title>Gene expression during zombie ant biting behavior reflects the complexity underlying fungal parasitic behavioral manipulation.</title>
        <authorList>
            <person name="de Bekker C."/>
            <person name="Ohm R.A."/>
            <person name="Loreto R.G."/>
            <person name="Sebastian A."/>
            <person name="Albert I."/>
            <person name="Merrow M."/>
            <person name="Brachmann A."/>
            <person name="Hughes D.P."/>
        </authorList>
    </citation>
    <scope>NUCLEOTIDE SEQUENCE [LARGE SCALE GENOMIC DNA]</scope>
    <source>
        <strain evidence="2 3">SC16a</strain>
    </source>
</reference>
<organism evidence="2 3">
    <name type="scientific">Ophiocordyceps unilateralis</name>
    <name type="common">Zombie-ant fungus</name>
    <name type="synonym">Torrubia unilateralis</name>
    <dbReference type="NCBI Taxonomy" id="268505"/>
    <lineage>
        <taxon>Eukaryota</taxon>
        <taxon>Fungi</taxon>
        <taxon>Dikarya</taxon>
        <taxon>Ascomycota</taxon>
        <taxon>Pezizomycotina</taxon>
        <taxon>Sordariomycetes</taxon>
        <taxon>Hypocreomycetidae</taxon>
        <taxon>Hypocreales</taxon>
        <taxon>Ophiocordycipitaceae</taxon>
        <taxon>Ophiocordyceps</taxon>
    </lineage>
</organism>
<evidence type="ECO:0000313" key="3">
    <source>
        <dbReference type="Proteomes" id="UP000037136"/>
    </source>
</evidence>
<reference evidence="2 3" key="2">
    <citation type="journal article" date="2017" name="Sci. Rep.">
        <title>Ant-infecting Ophiocordyceps genomes reveal a high diversity of potential behavioral manipulation genes and a possible major role for enterotoxins.</title>
        <authorList>
            <person name="de Bekker C."/>
            <person name="Ohm R.A."/>
            <person name="Evans H.C."/>
            <person name="Brachmann A."/>
            <person name="Hughes D.P."/>
        </authorList>
    </citation>
    <scope>NUCLEOTIDE SEQUENCE [LARGE SCALE GENOMIC DNA]</scope>
    <source>
        <strain evidence="2 3">SC16a</strain>
    </source>
</reference>
<dbReference type="EMBL" id="LAZP02000308">
    <property type="protein sequence ID" value="PFH58281.1"/>
    <property type="molecule type" value="Genomic_DNA"/>
</dbReference>